<protein>
    <submittedName>
        <fullName evidence="3">MtnX-like HAD-IB family phosphatase</fullName>
        <ecNumber evidence="3">3.1.3.-</ecNumber>
    </submittedName>
</protein>
<dbReference type="Gene3D" id="3.40.50.1000">
    <property type="entry name" value="HAD superfamily/HAD-like"/>
    <property type="match status" value="1"/>
</dbReference>
<dbReference type="EMBL" id="JBHUCX010000008">
    <property type="protein sequence ID" value="MFD1673558.1"/>
    <property type="molecule type" value="Genomic_DNA"/>
</dbReference>
<proteinExistence type="inferred from homology"/>
<gene>
    <name evidence="3" type="ORF">ACFSB2_02385</name>
</gene>
<dbReference type="InterPro" id="IPR050582">
    <property type="entry name" value="HAD-like_SerB"/>
</dbReference>
<accession>A0ABW4JCC1</accession>
<dbReference type="PANTHER" id="PTHR43344">
    <property type="entry name" value="PHOSPHOSERINE PHOSPHATASE"/>
    <property type="match status" value="1"/>
</dbReference>
<dbReference type="EC" id="3.1.3.-" evidence="3"/>
<comment type="similarity">
    <text evidence="1">Belongs to the HAD-like hydrolase superfamily. SerB family.</text>
</comment>
<dbReference type="NCBIfam" id="TIGR01489">
    <property type="entry name" value="DKMTPPase-SF"/>
    <property type="match status" value="1"/>
</dbReference>
<dbReference type="InterPro" id="IPR023214">
    <property type="entry name" value="HAD_sf"/>
</dbReference>
<sequence length="223" mass="24230">MTVRIICDFDGTIAEQDMITSIMRAFVPTESAPLIAAVQAGELSVRKGVEQMFALIPAEKYPQVVAFAQAHTVVRAGFEAFIHRCSELGWPVTVVSGGFDFFVEPVIQQLSTPVDVYCNQIEHNGSHLAVRWAVDCDAACEGGCGLCKPSVMRQLQAGGTKFVVIGDGVTDFKAAQAADYVFARASLLDLVRRRQMPASSFETFYDVIQVIDDGGSELYAHIS</sequence>
<dbReference type="Gene3D" id="3.90.1470.20">
    <property type="match status" value="1"/>
</dbReference>
<dbReference type="RefSeq" id="WP_377940996.1">
    <property type="nucleotide sequence ID" value="NZ_JBHUCX010000008.1"/>
</dbReference>
<dbReference type="PANTHER" id="PTHR43344:SF21">
    <property type="entry name" value="POLYOL PHOSPHATE PHOSPHATASE PYP1"/>
    <property type="match status" value="1"/>
</dbReference>
<name>A0ABW4JCC1_9BACL</name>
<dbReference type="Proteomes" id="UP001597079">
    <property type="component" value="Unassembled WGS sequence"/>
</dbReference>
<dbReference type="SUPFAM" id="SSF56784">
    <property type="entry name" value="HAD-like"/>
    <property type="match status" value="1"/>
</dbReference>
<evidence type="ECO:0000313" key="3">
    <source>
        <dbReference type="EMBL" id="MFD1673558.1"/>
    </source>
</evidence>
<keyword evidence="4" id="KW-1185">Reference proteome</keyword>
<dbReference type="InterPro" id="IPR036412">
    <property type="entry name" value="HAD-like_sf"/>
</dbReference>
<comment type="caution">
    <text evidence="3">The sequence shown here is derived from an EMBL/GenBank/DDBJ whole genome shotgun (WGS) entry which is preliminary data.</text>
</comment>
<evidence type="ECO:0000256" key="1">
    <source>
        <dbReference type="ARBA" id="ARBA00009184"/>
    </source>
</evidence>
<dbReference type="Pfam" id="PF12710">
    <property type="entry name" value="HAD"/>
    <property type="match status" value="1"/>
</dbReference>
<dbReference type="GO" id="GO:0016787">
    <property type="term" value="F:hydrolase activity"/>
    <property type="evidence" value="ECO:0007669"/>
    <property type="project" value="UniProtKB-KW"/>
</dbReference>
<evidence type="ECO:0000313" key="4">
    <source>
        <dbReference type="Proteomes" id="UP001597079"/>
    </source>
</evidence>
<reference evidence="4" key="1">
    <citation type="journal article" date="2019" name="Int. J. Syst. Evol. Microbiol.">
        <title>The Global Catalogue of Microorganisms (GCM) 10K type strain sequencing project: providing services to taxonomists for standard genome sequencing and annotation.</title>
        <authorList>
            <consortium name="The Broad Institute Genomics Platform"/>
            <consortium name="The Broad Institute Genome Sequencing Center for Infectious Disease"/>
            <person name="Wu L."/>
            <person name="Ma J."/>
        </authorList>
    </citation>
    <scope>NUCLEOTIDE SEQUENCE [LARGE SCALE GENOMIC DNA]</scope>
    <source>
        <strain evidence="4">CGMCC 1.12286</strain>
    </source>
</reference>
<dbReference type="NCBIfam" id="TIGR01488">
    <property type="entry name" value="HAD-SF-IB"/>
    <property type="match status" value="1"/>
</dbReference>
<organism evidence="3 4">
    <name type="scientific">Alicyclobacillus fodiniaquatilis</name>
    <dbReference type="NCBI Taxonomy" id="1661150"/>
    <lineage>
        <taxon>Bacteria</taxon>
        <taxon>Bacillati</taxon>
        <taxon>Bacillota</taxon>
        <taxon>Bacilli</taxon>
        <taxon>Bacillales</taxon>
        <taxon>Alicyclobacillaceae</taxon>
        <taxon>Alicyclobacillus</taxon>
    </lineage>
</organism>
<keyword evidence="2 3" id="KW-0378">Hydrolase</keyword>
<evidence type="ECO:0000256" key="2">
    <source>
        <dbReference type="ARBA" id="ARBA00022801"/>
    </source>
</evidence>
<dbReference type="InterPro" id="IPR006384">
    <property type="entry name" value="HAD_hydro_PyrdxlP_Pase-like"/>
</dbReference>